<keyword evidence="3" id="KW-0813">Transport</keyword>
<reference evidence="6 7" key="2">
    <citation type="submission" date="2019-02" db="EMBL/GenBank/DDBJ databases">
        <title>'Lichenibacterium ramalinii' gen. nov. sp. nov., 'Lichenibacterium minor' gen. nov. sp. nov.</title>
        <authorList>
            <person name="Pankratov T."/>
        </authorList>
    </citation>
    <scope>NUCLEOTIDE SEQUENCE [LARGE SCALE GENOMIC DNA]</scope>
    <source>
        <strain evidence="6 7">RmlP001</strain>
    </source>
</reference>
<dbReference type="GO" id="GO:0015833">
    <property type="term" value="P:peptide transport"/>
    <property type="evidence" value="ECO:0007669"/>
    <property type="project" value="TreeGrafter"/>
</dbReference>
<dbReference type="Pfam" id="PF00496">
    <property type="entry name" value="SBP_bac_5"/>
    <property type="match status" value="1"/>
</dbReference>
<dbReference type="OrthoDB" id="9803988at2"/>
<gene>
    <name evidence="6" type="ORF">D3272_12685</name>
</gene>
<dbReference type="Gene3D" id="3.10.105.10">
    <property type="entry name" value="Dipeptide-binding Protein, Domain 3"/>
    <property type="match status" value="1"/>
</dbReference>
<keyword evidence="7" id="KW-1185">Reference proteome</keyword>
<sequence>MLTDYHIVVQPEGMPPDSGIGTGAYALSESVLGTRYLTRKFKDYWRPDVGIVESVETLVINDGTVRVSALLTGKVHLINRIEPKVAAFLKGSASAAIVPTPGRGHFSLAMRSDATPFDNADLRMALKLAIDREDLVKRNMHDYGSVANDMPINETYPLATVLEQRKYDPAEVGRLYKN</sequence>
<evidence type="ECO:0000256" key="1">
    <source>
        <dbReference type="ARBA" id="ARBA00004418"/>
    </source>
</evidence>
<evidence type="ECO:0000256" key="4">
    <source>
        <dbReference type="ARBA" id="ARBA00022729"/>
    </source>
</evidence>
<dbReference type="AlphaFoldDB" id="A0A4Q2RFF9"/>
<comment type="caution">
    <text evidence="6">The sequence shown here is derived from an EMBL/GenBank/DDBJ whole genome shotgun (WGS) entry which is preliminary data.</text>
</comment>
<dbReference type="EMBL" id="QYBC01000010">
    <property type="protein sequence ID" value="RYB04312.1"/>
    <property type="molecule type" value="Genomic_DNA"/>
</dbReference>
<proteinExistence type="inferred from homology"/>
<reference evidence="6 7" key="1">
    <citation type="submission" date="2018-09" db="EMBL/GenBank/DDBJ databases">
        <authorList>
            <person name="Grouzdev D.S."/>
            <person name="Krutkina M.S."/>
        </authorList>
    </citation>
    <scope>NUCLEOTIDE SEQUENCE [LARGE SCALE GENOMIC DNA]</scope>
    <source>
        <strain evidence="6 7">RmlP001</strain>
    </source>
</reference>
<comment type="similarity">
    <text evidence="2">Belongs to the bacterial solute-binding protein 5 family.</text>
</comment>
<dbReference type="Proteomes" id="UP000289411">
    <property type="component" value="Unassembled WGS sequence"/>
</dbReference>
<dbReference type="InterPro" id="IPR039424">
    <property type="entry name" value="SBP_5"/>
</dbReference>
<dbReference type="InterPro" id="IPR000914">
    <property type="entry name" value="SBP_5_dom"/>
</dbReference>
<keyword evidence="4" id="KW-0732">Signal</keyword>
<feature type="domain" description="Solute-binding protein family 5" evidence="5">
    <location>
        <begin position="15"/>
        <end position="175"/>
    </location>
</feature>
<dbReference type="Gene3D" id="3.40.190.10">
    <property type="entry name" value="Periplasmic binding protein-like II"/>
    <property type="match status" value="1"/>
</dbReference>
<evidence type="ECO:0000313" key="6">
    <source>
        <dbReference type="EMBL" id="RYB04312.1"/>
    </source>
</evidence>
<evidence type="ECO:0000313" key="7">
    <source>
        <dbReference type="Proteomes" id="UP000289411"/>
    </source>
</evidence>
<accession>A0A4Q2RFF9</accession>
<protein>
    <recommendedName>
        <fullName evidence="5">Solute-binding protein family 5 domain-containing protein</fullName>
    </recommendedName>
</protein>
<name>A0A4Q2RFF9_9HYPH</name>
<comment type="subcellular location">
    <subcellularLocation>
        <location evidence="1">Periplasm</location>
    </subcellularLocation>
</comment>
<dbReference type="PANTHER" id="PTHR30290:SF9">
    <property type="entry name" value="OLIGOPEPTIDE-BINDING PROTEIN APPA"/>
    <property type="match status" value="1"/>
</dbReference>
<dbReference type="GO" id="GO:1904680">
    <property type="term" value="F:peptide transmembrane transporter activity"/>
    <property type="evidence" value="ECO:0007669"/>
    <property type="project" value="TreeGrafter"/>
</dbReference>
<organism evidence="6 7">
    <name type="scientific">Lichenibacterium ramalinae</name>
    <dbReference type="NCBI Taxonomy" id="2316527"/>
    <lineage>
        <taxon>Bacteria</taxon>
        <taxon>Pseudomonadati</taxon>
        <taxon>Pseudomonadota</taxon>
        <taxon>Alphaproteobacteria</taxon>
        <taxon>Hyphomicrobiales</taxon>
        <taxon>Lichenihabitantaceae</taxon>
        <taxon>Lichenibacterium</taxon>
    </lineage>
</organism>
<dbReference type="SUPFAM" id="SSF53850">
    <property type="entry name" value="Periplasmic binding protein-like II"/>
    <property type="match status" value="1"/>
</dbReference>
<evidence type="ECO:0000259" key="5">
    <source>
        <dbReference type="Pfam" id="PF00496"/>
    </source>
</evidence>
<dbReference type="PANTHER" id="PTHR30290">
    <property type="entry name" value="PERIPLASMIC BINDING COMPONENT OF ABC TRANSPORTER"/>
    <property type="match status" value="1"/>
</dbReference>
<evidence type="ECO:0000256" key="2">
    <source>
        <dbReference type="ARBA" id="ARBA00005695"/>
    </source>
</evidence>
<evidence type="ECO:0000256" key="3">
    <source>
        <dbReference type="ARBA" id="ARBA00022448"/>
    </source>
</evidence>